<dbReference type="GO" id="GO:0008168">
    <property type="term" value="F:methyltransferase activity"/>
    <property type="evidence" value="ECO:0007669"/>
    <property type="project" value="UniProtKB-KW"/>
</dbReference>
<accession>A0A2S3UTU9</accession>
<dbReference type="InterPro" id="IPR013217">
    <property type="entry name" value="Methyltransf_12"/>
</dbReference>
<sequence length="246" mass="28542">MEMKNINQFKIREWLDVQDIYLSEHYAELNPTWHEEDSPWKARQVRDIIDRNNLEISSFCEVGCGTGEILLNLTNSYPDVQFTGYEIAPHAYQRAKEKETSQLTFKFGDALEEKNANFDVVLIADVIEHVEDYIGFVKGMKGFGRYKIFHIPLDLSVQSVFRGWPISNLRKNVGHIHYFFKDSALDALRDCGYSIIDFKYTASRLELPKQALSSRLMKLPRRLCFSVFPDWTVRVLGGYSLLVLAE</sequence>
<dbReference type="EMBL" id="PPCN01000005">
    <property type="protein sequence ID" value="POF31084.1"/>
    <property type="molecule type" value="Genomic_DNA"/>
</dbReference>
<protein>
    <submittedName>
        <fullName evidence="2">Methyltransferase family protein</fullName>
    </submittedName>
</protein>
<dbReference type="Proteomes" id="UP000236959">
    <property type="component" value="Unassembled WGS sequence"/>
</dbReference>
<evidence type="ECO:0000313" key="2">
    <source>
        <dbReference type="EMBL" id="POF31084.1"/>
    </source>
</evidence>
<dbReference type="Pfam" id="PF08242">
    <property type="entry name" value="Methyltransf_12"/>
    <property type="match status" value="1"/>
</dbReference>
<gene>
    <name evidence="2" type="ORF">CLV41_105264</name>
</gene>
<reference evidence="2 3" key="1">
    <citation type="submission" date="2018-01" db="EMBL/GenBank/DDBJ databases">
        <title>Genomic Encyclopedia of Archaeal and Bacterial Type Strains, Phase II (KMG-II): from individual species to whole genera.</title>
        <authorList>
            <person name="Goeker M."/>
        </authorList>
    </citation>
    <scope>NUCLEOTIDE SEQUENCE [LARGE SCALE GENOMIC DNA]</scope>
    <source>
        <strain evidence="2 3">DSM 17023</strain>
    </source>
</reference>
<feature type="domain" description="Methyltransferase type 12" evidence="1">
    <location>
        <begin position="61"/>
        <end position="140"/>
    </location>
</feature>
<dbReference type="SUPFAM" id="SSF53335">
    <property type="entry name" value="S-adenosyl-L-methionine-dependent methyltransferases"/>
    <property type="match status" value="1"/>
</dbReference>
<dbReference type="InterPro" id="IPR029063">
    <property type="entry name" value="SAM-dependent_MTases_sf"/>
</dbReference>
<dbReference type="GO" id="GO:0032259">
    <property type="term" value="P:methylation"/>
    <property type="evidence" value="ECO:0007669"/>
    <property type="project" value="UniProtKB-KW"/>
</dbReference>
<dbReference type="AlphaFoldDB" id="A0A2S3UTU9"/>
<dbReference type="CDD" id="cd02440">
    <property type="entry name" value="AdoMet_MTases"/>
    <property type="match status" value="1"/>
</dbReference>
<comment type="caution">
    <text evidence="2">The sequence shown here is derived from an EMBL/GenBank/DDBJ whole genome shotgun (WGS) entry which is preliminary data.</text>
</comment>
<proteinExistence type="predicted"/>
<dbReference type="Gene3D" id="3.40.50.150">
    <property type="entry name" value="Vaccinia Virus protein VP39"/>
    <property type="match status" value="1"/>
</dbReference>
<evidence type="ECO:0000259" key="1">
    <source>
        <dbReference type="Pfam" id="PF08242"/>
    </source>
</evidence>
<organism evidence="2 3">
    <name type="scientific">Roseibium marinum</name>
    <dbReference type="NCBI Taxonomy" id="281252"/>
    <lineage>
        <taxon>Bacteria</taxon>
        <taxon>Pseudomonadati</taxon>
        <taxon>Pseudomonadota</taxon>
        <taxon>Alphaproteobacteria</taxon>
        <taxon>Hyphomicrobiales</taxon>
        <taxon>Stappiaceae</taxon>
        <taxon>Roseibium</taxon>
    </lineage>
</organism>
<evidence type="ECO:0000313" key="3">
    <source>
        <dbReference type="Proteomes" id="UP000236959"/>
    </source>
</evidence>
<keyword evidence="3" id="KW-1185">Reference proteome</keyword>
<keyword evidence="2" id="KW-0808">Transferase</keyword>
<name>A0A2S3UTU9_9HYPH</name>
<keyword evidence="2" id="KW-0489">Methyltransferase</keyword>